<feature type="domain" description="PKD" evidence="1">
    <location>
        <begin position="142"/>
        <end position="204"/>
    </location>
</feature>
<organism evidence="2 3">
    <name type="scientific">Kriegella aquimaris</name>
    <dbReference type="NCBI Taxonomy" id="192904"/>
    <lineage>
        <taxon>Bacteria</taxon>
        <taxon>Pseudomonadati</taxon>
        <taxon>Bacteroidota</taxon>
        <taxon>Flavobacteriia</taxon>
        <taxon>Flavobacteriales</taxon>
        <taxon>Flavobacteriaceae</taxon>
        <taxon>Kriegella</taxon>
    </lineage>
</organism>
<accession>A0A1G9WZ49</accession>
<dbReference type="Gene3D" id="2.60.40.10">
    <property type="entry name" value="Immunoglobulins"/>
    <property type="match status" value="1"/>
</dbReference>
<name>A0A1G9WZ49_9FLAO</name>
<proteinExistence type="predicted"/>
<evidence type="ECO:0000313" key="2">
    <source>
        <dbReference type="EMBL" id="SDM89476.1"/>
    </source>
</evidence>
<dbReference type="InterPro" id="IPR013783">
    <property type="entry name" value="Ig-like_fold"/>
</dbReference>
<sequence length="528" mass="56703">MKAVKNILNVMVLLAVVWSCEENNFDNVDFVNSVVAPANVSAVFEVTQDNTGLVTITPNSEGASSYSIYYGDNTTEPEVVAQGESATHTYGEGSYSIRIVATGLGGKTSEATVPLEVSFKAPENLEVTITNDEAVSKQVNVTATADDALTFEVNFGDGSELVQADIAETASHIYSDAGFYTIVVTAMGAAIETTAFTEIDFEVTAILQPLEPAASPSSTQNNVVSIFSDVYTDIADTNFFPNWGQSTVYTPFDLNGDMMIQYSNLNYEGIDIGSAVDASAMEMLHIDIWTSENLSIDIFPLPGGVTPDDERFVTKQLVANQWNSFDISLTDFTEQGLPLDNLMQFKFVGTPAGETIFIDNLYFWKVATGSSPLIGTWKIAPEEGAISVGPGDGSVWWSMGAADVITRACFFDDEYIFGADGTFQNSLGLETWLEPWQGVDPEACGIPIAPHDGTSSATYVDNGGTVIVTGVGAYIGLPKVHNNGEDGMPVDNTITYDYVLSSGGNILEVTISGFNGGSEVWYFKLMKQ</sequence>
<reference evidence="2 3" key="1">
    <citation type="submission" date="2016-10" db="EMBL/GenBank/DDBJ databases">
        <authorList>
            <person name="de Groot N.N."/>
        </authorList>
    </citation>
    <scope>NUCLEOTIDE SEQUENCE [LARGE SCALE GENOMIC DNA]</scope>
    <source>
        <strain evidence="2 3">DSM 19886</strain>
    </source>
</reference>
<evidence type="ECO:0000259" key="1">
    <source>
        <dbReference type="PROSITE" id="PS50093"/>
    </source>
</evidence>
<dbReference type="RefSeq" id="WP_089894873.1">
    <property type="nucleotide sequence ID" value="NZ_FNGV01000016.1"/>
</dbReference>
<dbReference type="InterPro" id="IPR035986">
    <property type="entry name" value="PKD_dom_sf"/>
</dbReference>
<evidence type="ECO:0000313" key="3">
    <source>
        <dbReference type="Proteomes" id="UP000199440"/>
    </source>
</evidence>
<gene>
    <name evidence="2" type="ORF">SAMN04488514_116111</name>
</gene>
<dbReference type="PROSITE" id="PS50093">
    <property type="entry name" value="PKD"/>
    <property type="match status" value="1"/>
</dbReference>
<dbReference type="STRING" id="192904.SAMN04488514_116111"/>
<dbReference type="InterPro" id="IPR000601">
    <property type="entry name" value="PKD_dom"/>
</dbReference>
<dbReference type="CDD" id="cd00146">
    <property type="entry name" value="PKD"/>
    <property type="match status" value="1"/>
</dbReference>
<dbReference type="Proteomes" id="UP000199440">
    <property type="component" value="Unassembled WGS sequence"/>
</dbReference>
<keyword evidence="3" id="KW-1185">Reference proteome</keyword>
<dbReference type="Pfam" id="PF18911">
    <property type="entry name" value="PKD_4"/>
    <property type="match status" value="1"/>
</dbReference>
<dbReference type="SMART" id="SM00089">
    <property type="entry name" value="PKD"/>
    <property type="match status" value="2"/>
</dbReference>
<dbReference type="SUPFAM" id="SSF49299">
    <property type="entry name" value="PKD domain"/>
    <property type="match status" value="1"/>
</dbReference>
<dbReference type="AlphaFoldDB" id="A0A1G9WZ49"/>
<dbReference type="EMBL" id="FNGV01000016">
    <property type="protein sequence ID" value="SDM89476.1"/>
    <property type="molecule type" value="Genomic_DNA"/>
</dbReference>
<protein>
    <recommendedName>
        <fullName evidence="1">PKD domain-containing protein</fullName>
    </recommendedName>
</protein>
<dbReference type="OrthoDB" id="5381604at2"/>
<dbReference type="InterPro" id="IPR022409">
    <property type="entry name" value="PKD/Chitinase_dom"/>
</dbReference>